<name>A0A1B4XIZ5_9GAMM</name>
<dbReference type="SUPFAM" id="SSF46689">
    <property type="entry name" value="Homeodomain-like"/>
    <property type="match status" value="2"/>
</dbReference>
<evidence type="ECO:0000259" key="4">
    <source>
        <dbReference type="PROSITE" id="PS01124"/>
    </source>
</evidence>
<dbReference type="PANTHER" id="PTHR46796">
    <property type="entry name" value="HTH-TYPE TRANSCRIPTIONAL ACTIVATOR RHAS-RELATED"/>
    <property type="match status" value="1"/>
</dbReference>
<dbReference type="RefSeq" id="WP_172426045.1">
    <property type="nucleotide sequence ID" value="NZ_AP014879.1"/>
</dbReference>
<dbReference type="FunCoup" id="A0A1B4XIZ5">
    <property type="interactions" value="47"/>
</dbReference>
<keyword evidence="3" id="KW-0804">Transcription</keyword>
<dbReference type="Proteomes" id="UP000243180">
    <property type="component" value="Chromosome"/>
</dbReference>
<keyword evidence="2" id="KW-0238">DNA-binding</keyword>
<dbReference type="InterPro" id="IPR050204">
    <property type="entry name" value="AraC_XylS_family_regulators"/>
</dbReference>
<feature type="domain" description="HTH araC/xylS-type" evidence="4">
    <location>
        <begin position="198"/>
        <end position="296"/>
    </location>
</feature>
<dbReference type="PROSITE" id="PS01124">
    <property type="entry name" value="HTH_ARAC_FAMILY_2"/>
    <property type="match status" value="1"/>
</dbReference>
<proteinExistence type="predicted"/>
<keyword evidence="1" id="KW-0805">Transcription regulation</keyword>
<dbReference type="InterPro" id="IPR018060">
    <property type="entry name" value="HTH_AraC"/>
</dbReference>
<dbReference type="GO" id="GO:0043565">
    <property type="term" value="F:sequence-specific DNA binding"/>
    <property type="evidence" value="ECO:0007669"/>
    <property type="project" value="InterPro"/>
</dbReference>
<evidence type="ECO:0000256" key="2">
    <source>
        <dbReference type="ARBA" id="ARBA00023125"/>
    </source>
</evidence>
<reference evidence="5 6" key="1">
    <citation type="submission" date="2015-05" db="EMBL/GenBank/DDBJ databases">
        <title>Complete genome sequence of a sulfur-oxidizing gammaproteobacterium strain HA5.</title>
        <authorList>
            <person name="Miura A."/>
            <person name="Kojima H."/>
            <person name="Fukui M."/>
        </authorList>
    </citation>
    <scope>NUCLEOTIDE SEQUENCE [LARGE SCALE GENOMIC DNA]</scope>
    <source>
        <strain evidence="5 6">HA5</strain>
    </source>
</reference>
<dbReference type="GO" id="GO:0003700">
    <property type="term" value="F:DNA-binding transcription factor activity"/>
    <property type="evidence" value="ECO:0007669"/>
    <property type="project" value="InterPro"/>
</dbReference>
<dbReference type="Pfam" id="PF12833">
    <property type="entry name" value="HTH_18"/>
    <property type="match status" value="1"/>
</dbReference>
<accession>A0A1B4XIZ5</accession>
<dbReference type="AlphaFoldDB" id="A0A1B4XIZ5"/>
<evidence type="ECO:0000256" key="3">
    <source>
        <dbReference type="ARBA" id="ARBA00023163"/>
    </source>
</evidence>
<dbReference type="InterPro" id="IPR032783">
    <property type="entry name" value="AraC_lig"/>
</dbReference>
<dbReference type="InterPro" id="IPR009057">
    <property type="entry name" value="Homeodomain-like_sf"/>
</dbReference>
<dbReference type="EMBL" id="AP014879">
    <property type="protein sequence ID" value="BAV34768.1"/>
    <property type="molecule type" value="Genomic_DNA"/>
</dbReference>
<evidence type="ECO:0000313" key="6">
    <source>
        <dbReference type="Proteomes" id="UP000243180"/>
    </source>
</evidence>
<dbReference type="Pfam" id="PF12852">
    <property type="entry name" value="Cupin_6"/>
    <property type="match status" value="1"/>
</dbReference>
<dbReference type="SMART" id="SM00342">
    <property type="entry name" value="HTH_ARAC"/>
    <property type="match status" value="1"/>
</dbReference>
<evidence type="ECO:0000256" key="1">
    <source>
        <dbReference type="ARBA" id="ARBA00023015"/>
    </source>
</evidence>
<protein>
    <recommendedName>
        <fullName evidence="4">HTH araC/xylS-type domain-containing protein</fullName>
    </recommendedName>
</protein>
<dbReference type="Gene3D" id="1.10.10.60">
    <property type="entry name" value="Homeodomain-like"/>
    <property type="match status" value="2"/>
</dbReference>
<organism evidence="5 6">
    <name type="scientific">Sulfuricaulis limicola</name>
    <dbReference type="NCBI Taxonomy" id="1620215"/>
    <lineage>
        <taxon>Bacteria</taxon>
        <taxon>Pseudomonadati</taxon>
        <taxon>Pseudomonadota</taxon>
        <taxon>Gammaproteobacteria</taxon>
        <taxon>Acidiferrobacterales</taxon>
        <taxon>Acidiferrobacteraceae</taxon>
        <taxon>Sulfuricaulis</taxon>
    </lineage>
</organism>
<evidence type="ECO:0000313" key="5">
    <source>
        <dbReference type="EMBL" id="BAV34768.1"/>
    </source>
</evidence>
<gene>
    <name evidence="5" type="ORF">SCL_2491</name>
</gene>
<dbReference type="PANTHER" id="PTHR46796:SF7">
    <property type="entry name" value="ARAC FAMILY TRANSCRIPTIONAL REGULATOR"/>
    <property type="match status" value="1"/>
</dbReference>
<keyword evidence="6" id="KW-1185">Reference proteome</keyword>
<dbReference type="InParanoid" id="A0A1B4XIZ5"/>
<sequence>MSETPDFDLLSDVLHSFRLRAGIFKQGSYCGAWALDATGVTRTTFHLIGRGQAWLHREGEAEPMVVRGGDLVMFPHAAWHQLSGTPQRQPGMHLTSTGDGPYTTVLCAMVEFETGGLNPVMQALPAAIVVRSEDQGTSAELHALARLMLAEYDAGAAGRQGVLDRLAEVMFVLVLRHHMQRAQELQGFLAALKDERIARALAALHRAPGADWRVETLAREANMSRTVFAERFAGLLGQTPMQYLAMWRMHLAEQMLRERRASVAQIAEKLGYQTEAAFRRAFRRVRGVGPGDVRRQARAGS</sequence>
<dbReference type="KEGG" id="slim:SCL_2491"/>